<dbReference type="PANTHER" id="PTHR43591:SF110">
    <property type="entry name" value="RHODANESE DOMAIN-CONTAINING PROTEIN"/>
    <property type="match status" value="1"/>
</dbReference>
<dbReference type="Proteomes" id="UP000294901">
    <property type="component" value="Unassembled WGS sequence"/>
</dbReference>
<dbReference type="PANTHER" id="PTHR43591">
    <property type="entry name" value="METHYLTRANSFERASE"/>
    <property type="match status" value="1"/>
</dbReference>
<dbReference type="SUPFAM" id="SSF53335">
    <property type="entry name" value="S-adenosyl-L-methionine-dependent methyltransferases"/>
    <property type="match status" value="1"/>
</dbReference>
<dbReference type="Pfam" id="PF08241">
    <property type="entry name" value="Methyltransf_11"/>
    <property type="match status" value="1"/>
</dbReference>
<reference evidence="2 3" key="1">
    <citation type="submission" date="2019-03" db="EMBL/GenBank/DDBJ databases">
        <title>Sequencing the genomes of 1000 actinobacteria strains.</title>
        <authorList>
            <person name="Klenk H.-P."/>
        </authorList>
    </citation>
    <scope>NUCLEOTIDE SEQUENCE [LARGE SCALE GENOMIC DNA]</scope>
    <source>
        <strain evidence="2 3">DSM 43805</strain>
    </source>
</reference>
<accession>A0A4R6JZ90</accession>
<dbReference type="EMBL" id="SNWR01000001">
    <property type="protein sequence ID" value="TDO42223.1"/>
    <property type="molecule type" value="Genomic_DNA"/>
</dbReference>
<organism evidence="2 3">
    <name type="scientific">Paractinoplanes brasiliensis</name>
    <dbReference type="NCBI Taxonomy" id="52695"/>
    <lineage>
        <taxon>Bacteria</taxon>
        <taxon>Bacillati</taxon>
        <taxon>Actinomycetota</taxon>
        <taxon>Actinomycetes</taxon>
        <taxon>Micromonosporales</taxon>
        <taxon>Micromonosporaceae</taxon>
        <taxon>Paractinoplanes</taxon>
    </lineage>
</organism>
<keyword evidence="2" id="KW-0489">Methyltransferase</keyword>
<keyword evidence="3" id="KW-1185">Reference proteome</keyword>
<dbReference type="CDD" id="cd02440">
    <property type="entry name" value="AdoMet_MTases"/>
    <property type="match status" value="1"/>
</dbReference>
<dbReference type="Gene3D" id="3.40.50.150">
    <property type="entry name" value="Vaccinia Virus protein VP39"/>
    <property type="match status" value="1"/>
</dbReference>
<dbReference type="OrthoDB" id="3636702at2"/>
<dbReference type="RefSeq" id="WP_133876142.1">
    <property type="nucleotide sequence ID" value="NZ_BOMD01000095.1"/>
</dbReference>
<dbReference type="GO" id="GO:0008757">
    <property type="term" value="F:S-adenosylmethionine-dependent methyltransferase activity"/>
    <property type="evidence" value="ECO:0007669"/>
    <property type="project" value="InterPro"/>
</dbReference>
<dbReference type="GO" id="GO:0032259">
    <property type="term" value="P:methylation"/>
    <property type="evidence" value="ECO:0007669"/>
    <property type="project" value="UniProtKB-KW"/>
</dbReference>
<evidence type="ECO:0000259" key="1">
    <source>
        <dbReference type="Pfam" id="PF08241"/>
    </source>
</evidence>
<dbReference type="InterPro" id="IPR013216">
    <property type="entry name" value="Methyltransf_11"/>
</dbReference>
<protein>
    <submittedName>
        <fullName evidence="2">Methyltransferase family protein</fullName>
    </submittedName>
</protein>
<name>A0A4R6JZ90_9ACTN</name>
<feature type="domain" description="Methyltransferase type 11" evidence="1">
    <location>
        <begin position="42"/>
        <end position="130"/>
    </location>
</feature>
<keyword evidence="2" id="KW-0808">Transferase</keyword>
<comment type="caution">
    <text evidence="2">The sequence shown here is derived from an EMBL/GenBank/DDBJ whole genome shotgun (WGS) entry which is preliminary data.</text>
</comment>
<evidence type="ECO:0000313" key="3">
    <source>
        <dbReference type="Proteomes" id="UP000294901"/>
    </source>
</evidence>
<proteinExistence type="predicted"/>
<gene>
    <name evidence="2" type="ORF">C8E87_5989</name>
</gene>
<sequence length="253" mass="26896">MGYLNTETLIKALDTAESTSDAVSLRRHTYEALWHTPGRAVVDVGCGTGRAVSELGAGAVGIDTDPTMLDAARARFPGIDVREADAAALPFADASVLGYRADKVYHVLPDPDAALAEARRVLAPGGRIVLVGQDWDAVVIESGLPAVTRRIVHARADTIEHPRIARSYRNLLLDHGFDDVTLTVHTAVFTEPGVRKLLTGHAEAALEAGAITAAEADAWLADQARRAETGRLLLVIPMFLAAATRPRPSAASR</sequence>
<evidence type="ECO:0000313" key="2">
    <source>
        <dbReference type="EMBL" id="TDO42223.1"/>
    </source>
</evidence>
<dbReference type="AlphaFoldDB" id="A0A4R6JZ90"/>
<dbReference type="InterPro" id="IPR029063">
    <property type="entry name" value="SAM-dependent_MTases_sf"/>
</dbReference>